<reference evidence="9" key="1">
    <citation type="submission" date="2016-10" db="EMBL/GenBank/DDBJ databases">
        <authorList>
            <person name="Varghese N."/>
            <person name="Submissions S."/>
        </authorList>
    </citation>
    <scope>NUCLEOTIDE SEQUENCE [LARGE SCALE GENOMIC DNA]</scope>
    <source>
        <strain evidence="9">JCM 14963</strain>
    </source>
</reference>
<evidence type="ECO:0000256" key="3">
    <source>
        <dbReference type="ARBA" id="ARBA00022553"/>
    </source>
</evidence>
<evidence type="ECO:0000313" key="8">
    <source>
        <dbReference type="EMBL" id="SDT01274.1"/>
    </source>
</evidence>
<name>A0A1H1WVX7_9GAMM</name>
<keyword evidence="4" id="KW-0808">Transferase</keyword>
<dbReference type="InterPro" id="IPR050428">
    <property type="entry name" value="TCS_sensor_his_kinase"/>
</dbReference>
<dbReference type="SUPFAM" id="SSF47384">
    <property type="entry name" value="Homodimeric domain of signal transducing histidine kinase"/>
    <property type="match status" value="1"/>
</dbReference>
<dbReference type="GO" id="GO:0000155">
    <property type="term" value="F:phosphorelay sensor kinase activity"/>
    <property type="evidence" value="ECO:0007669"/>
    <property type="project" value="InterPro"/>
</dbReference>
<evidence type="ECO:0000256" key="4">
    <source>
        <dbReference type="ARBA" id="ARBA00022679"/>
    </source>
</evidence>
<dbReference type="InterPro" id="IPR036890">
    <property type="entry name" value="HATPase_C_sf"/>
</dbReference>
<feature type="domain" description="Histidine kinase" evidence="7">
    <location>
        <begin position="235"/>
        <end position="433"/>
    </location>
</feature>
<keyword evidence="6" id="KW-0812">Transmembrane</keyword>
<feature type="transmembrane region" description="Helical" evidence="6">
    <location>
        <begin position="154"/>
        <end position="174"/>
    </location>
</feature>
<dbReference type="PANTHER" id="PTHR45436:SF5">
    <property type="entry name" value="SENSOR HISTIDINE KINASE TRCS"/>
    <property type="match status" value="1"/>
</dbReference>
<dbReference type="SUPFAM" id="SSF55874">
    <property type="entry name" value="ATPase domain of HSP90 chaperone/DNA topoisomerase II/histidine kinase"/>
    <property type="match status" value="1"/>
</dbReference>
<dbReference type="Gene3D" id="1.10.287.130">
    <property type="match status" value="1"/>
</dbReference>
<gene>
    <name evidence="8" type="ORF">SAMN05216271_3352</name>
</gene>
<dbReference type="CDD" id="cd00082">
    <property type="entry name" value="HisKA"/>
    <property type="match status" value="1"/>
</dbReference>
<dbReference type="GO" id="GO:0005886">
    <property type="term" value="C:plasma membrane"/>
    <property type="evidence" value="ECO:0007669"/>
    <property type="project" value="TreeGrafter"/>
</dbReference>
<dbReference type="SMART" id="SM00388">
    <property type="entry name" value="HisKA"/>
    <property type="match status" value="1"/>
</dbReference>
<feature type="transmembrane region" description="Helical" evidence="6">
    <location>
        <begin position="12"/>
        <end position="42"/>
    </location>
</feature>
<dbReference type="AlphaFoldDB" id="A0A1H1WVX7"/>
<comment type="catalytic activity">
    <reaction evidence="1">
        <text>ATP + protein L-histidine = ADP + protein N-phospho-L-histidine.</text>
        <dbReference type="EC" id="2.7.13.3"/>
    </reaction>
</comment>
<dbReference type="InterPro" id="IPR005467">
    <property type="entry name" value="His_kinase_dom"/>
</dbReference>
<organism evidence="8 9">
    <name type="scientific">Halopseudomonas sabulinigri</name>
    <dbReference type="NCBI Taxonomy" id="472181"/>
    <lineage>
        <taxon>Bacteria</taxon>
        <taxon>Pseudomonadati</taxon>
        <taxon>Pseudomonadota</taxon>
        <taxon>Gammaproteobacteria</taxon>
        <taxon>Pseudomonadales</taxon>
        <taxon>Pseudomonadaceae</taxon>
        <taxon>Halopseudomonas</taxon>
    </lineage>
</organism>
<dbReference type="STRING" id="472181.SAMN05216271_3352"/>
<evidence type="ECO:0000256" key="5">
    <source>
        <dbReference type="ARBA" id="ARBA00022777"/>
    </source>
</evidence>
<accession>A0A1H1WVX7</accession>
<dbReference type="PROSITE" id="PS50109">
    <property type="entry name" value="HIS_KIN"/>
    <property type="match status" value="1"/>
</dbReference>
<keyword evidence="6" id="KW-0472">Membrane</keyword>
<evidence type="ECO:0000256" key="6">
    <source>
        <dbReference type="SAM" id="Phobius"/>
    </source>
</evidence>
<keyword evidence="5 8" id="KW-0418">Kinase</keyword>
<dbReference type="EC" id="2.7.13.3" evidence="2"/>
<dbReference type="EMBL" id="LT629763">
    <property type="protein sequence ID" value="SDT01274.1"/>
    <property type="molecule type" value="Genomic_DNA"/>
</dbReference>
<evidence type="ECO:0000259" key="7">
    <source>
        <dbReference type="PROSITE" id="PS50109"/>
    </source>
</evidence>
<evidence type="ECO:0000256" key="1">
    <source>
        <dbReference type="ARBA" id="ARBA00000085"/>
    </source>
</evidence>
<proteinExistence type="predicted"/>
<dbReference type="Proteomes" id="UP000243413">
    <property type="component" value="Chromosome I"/>
</dbReference>
<evidence type="ECO:0000313" key="9">
    <source>
        <dbReference type="Proteomes" id="UP000243413"/>
    </source>
</evidence>
<keyword evidence="6" id="KW-1133">Transmembrane helix</keyword>
<dbReference type="Pfam" id="PF00512">
    <property type="entry name" value="HisKA"/>
    <property type="match status" value="1"/>
</dbReference>
<protein>
    <recommendedName>
        <fullName evidence="2">histidine kinase</fullName>
        <ecNumber evidence="2">2.7.13.3</ecNumber>
    </recommendedName>
</protein>
<keyword evidence="3" id="KW-0597">Phosphoprotein</keyword>
<sequence length="439" mass="49885">MYYMKAPKKRQISLRWFVALAFLSLGILLVVGYTLLSINYFINGMDASMGRNMGKVAQSYLTDPATAAQLFDDYPVTSQWREQPQAIQQAFASPPEREGVLYKELDQPNFLAKPSAIYFAIRFTSPAGDRFLSHQVIPGVEPRLLTEHRGSLNTLLLISLGSALTLGLLIWLVMRRVSRPISALGNWARGLNEQTLNQPPPDFHYPELNDFAERVRSSLSSAQHGLAREHRFLRHTSHELRTPISVVRNNVELLNRLQESSDQQVDLRQLQAIERIDGASQSMLHLTETLLWLSRDNMDSLPAQPVQLDTLMHELVEQMRYLLRGKDVDVQVKTDPYSMKLAEAPARIVLGNLIRNAFQHSREGQVKILQLHNCVRISNTLPSDEKNAGEELGFGLGQQLTTQLTTKLGWRYNNQRKQRRQLAELWLQPPHADAAARRG</sequence>
<dbReference type="Gene3D" id="3.30.565.10">
    <property type="entry name" value="Histidine kinase-like ATPase, C-terminal domain"/>
    <property type="match status" value="1"/>
</dbReference>
<dbReference type="InterPro" id="IPR036097">
    <property type="entry name" value="HisK_dim/P_sf"/>
</dbReference>
<dbReference type="PANTHER" id="PTHR45436">
    <property type="entry name" value="SENSOR HISTIDINE KINASE YKOH"/>
    <property type="match status" value="1"/>
</dbReference>
<evidence type="ECO:0000256" key="2">
    <source>
        <dbReference type="ARBA" id="ARBA00012438"/>
    </source>
</evidence>
<dbReference type="InterPro" id="IPR003661">
    <property type="entry name" value="HisK_dim/P_dom"/>
</dbReference>